<evidence type="ECO:0000256" key="1">
    <source>
        <dbReference type="SAM" id="Phobius"/>
    </source>
</evidence>
<comment type="caution">
    <text evidence="3">The sequence shown here is derived from an EMBL/GenBank/DDBJ whole genome shotgun (WGS) entry which is preliminary data.</text>
</comment>
<dbReference type="PANTHER" id="PTHR37507">
    <property type="entry name" value="SPORULATION PROTEIN YDCC"/>
    <property type="match status" value="1"/>
</dbReference>
<accession>A0ABU0DAS4</accession>
<protein>
    <recommendedName>
        <fullName evidence="2">DUF4367 domain-containing protein</fullName>
    </recommendedName>
</protein>
<keyword evidence="1" id="KW-0812">Transmembrane</keyword>
<dbReference type="InterPro" id="IPR052944">
    <property type="entry name" value="Sporulation_related"/>
</dbReference>
<evidence type="ECO:0000313" key="4">
    <source>
        <dbReference type="Proteomes" id="UP001232343"/>
    </source>
</evidence>
<dbReference type="RefSeq" id="WP_244683263.1">
    <property type="nucleotide sequence ID" value="NZ_JALIRM010000016.1"/>
</dbReference>
<sequence length="254" mass="28591">MPKYKELHLDNIIREALSEKMNECPPPLLEASEAWNQLQRRRDGKRKTSPLIRTFRKPLLISASLLFILLFATAPKSGIAFNQFTDIFHTIQGNVVYLFGKSEGESDGPGLDGGTFEVIDETEIVSKQMSLEEAKKAAHFPILTPKNLMNEFQLEEVTVMDGYEEQVEAVYLSYVGKDRGFMVTEMPIENPIGFGASMDKDDVTIEQVEIKGQKGSLVIFKNGTAQLIWMTQSHYLSIEGKLTKEEILIIAKSI</sequence>
<keyword evidence="4" id="KW-1185">Reference proteome</keyword>
<name>A0ABU0DAS4_9BACI</name>
<gene>
    <name evidence="3" type="ORF">J2S14_004318</name>
</gene>
<evidence type="ECO:0000259" key="2">
    <source>
        <dbReference type="Pfam" id="PF14285"/>
    </source>
</evidence>
<feature type="domain" description="DUF4367" evidence="2">
    <location>
        <begin position="159"/>
        <end position="254"/>
    </location>
</feature>
<organism evidence="3 4">
    <name type="scientific">Lederbergia wuyishanensis</name>
    <dbReference type="NCBI Taxonomy" id="1347903"/>
    <lineage>
        <taxon>Bacteria</taxon>
        <taxon>Bacillati</taxon>
        <taxon>Bacillota</taxon>
        <taxon>Bacilli</taxon>
        <taxon>Bacillales</taxon>
        <taxon>Bacillaceae</taxon>
        <taxon>Lederbergia</taxon>
    </lineage>
</organism>
<keyword evidence="1" id="KW-1133">Transmembrane helix</keyword>
<evidence type="ECO:0000313" key="3">
    <source>
        <dbReference type="EMBL" id="MDQ0345462.1"/>
    </source>
</evidence>
<proteinExistence type="predicted"/>
<keyword evidence="1" id="KW-0472">Membrane</keyword>
<dbReference type="EMBL" id="JAUSUO010000016">
    <property type="protein sequence ID" value="MDQ0345462.1"/>
    <property type="molecule type" value="Genomic_DNA"/>
</dbReference>
<dbReference type="Pfam" id="PF14285">
    <property type="entry name" value="DUF4367"/>
    <property type="match status" value="1"/>
</dbReference>
<dbReference type="InterPro" id="IPR025377">
    <property type="entry name" value="DUF4367"/>
</dbReference>
<reference evidence="3 4" key="1">
    <citation type="submission" date="2023-07" db="EMBL/GenBank/DDBJ databases">
        <title>Genomic Encyclopedia of Type Strains, Phase IV (KMG-IV): sequencing the most valuable type-strain genomes for metagenomic binning, comparative biology and taxonomic classification.</title>
        <authorList>
            <person name="Goeker M."/>
        </authorList>
    </citation>
    <scope>NUCLEOTIDE SEQUENCE [LARGE SCALE GENOMIC DNA]</scope>
    <source>
        <strain evidence="3 4">DSM 27848</strain>
    </source>
</reference>
<feature type="transmembrane region" description="Helical" evidence="1">
    <location>
        <begin position="55"/>
        <end position="74"/>
    </location>
</feature>
<dbReference type="Proteomes" id="UP001232343">
    <property type="component" value="Unassembled WGS sequence"/>
</dbReference>
<dbReference type="PANTHER" id="PTHR37507:SF2">
    <property type="entry name" value="SPORULATION PROTEIN YDCC"/>
    <property type="match status" value="1"/>
</dbReference>